<organism evidence="3 4">
    <name type="scientific">Dekkera bruxellensis</name>
    <name type="common">Brettanomyces custersii</name>
    <dbReference type="NCBI Taxonomy" id="5007"/>
    <lineage>
        <taxon>Eukaryota</taxon>
        <taxon>Fungi</taxon>
        <taxon>Dikarya</taxon>
        <taxon>Ascomycota</taxon>
        <taxon>Saccharomycotina</taxon>
        <taxon>Pichiomycetes</taxon>
        <taxon>Pichiales</taxon>
        <taxon>Pichiaceae</taxon>
        <taxon>Brettanomyces</taxon>
    </lineage>
</organism>
<dbReference type="Pfam" id="PF00498">
    <property type="entry name" value="FHA"/>
    <property type="match status" value="1"/>
</dbReference>
<dbReference type="SUPFAM" id="SSF49879">
    <property type="entry name" value="SMAD/FHA domain"/>
    <property type="match status" value="1"/>
</dbReference>
<protein>
    <recommendedName>
        <fullName evidence="2">FHA domain-containing protein</fullName>
    </recommendedName>
</protein>
<evidence type="ECO:0000256" key="1">
    <source>
        <dbReference type="SAM" id="MobiDB-lite"/>
    </source>
</evidence>
<dbReference type="GeneID" id="64573398"/>
<dbReference type="InterPro" id="IPR000253">
    <property type="entry name" value="FHA_dom"/>
</dbReference>
<dbReference type="AlphaFoldDB" id="A0A871R5X7"/>
<evidence type="ECO:0000313" key="4">
    <source>
        <dbReference type="Proteomes" id="UP000663131"/>
    </source>
</evidence>
<dbReference type="Gene3D" id="2.60.200.20">
    <property type="match status" value="1"/>
</dbReference>
<dbReference type="PROSITE" id="PS50006">
    <property type="entry name" value="FHA_DOMAIN"/>
    <property type="match status" value="1"/>
</dbReference>
<dbReference type="RefSeq" id="XP_041134526.1">
    <property type="nucleotide sequence ID" value="XM_041280024.1"/>
</dbReference>
<sequence length="194" mass="22682">MEPKVRHRIQFGRRPRKYRPPFKSDDDQVKTVKKRLKVVMKPSGILNYSHLQGPKYDAKTFYTPPEDEFEPENETGYHVFKFDDLTKDEVEVPLLIGKSYITIGRDSDLADLALNGKTDDESVVSKRHAVLQFRRSKDLGEIKLYILDLDSTNGTFLNESKTELPKQRYIELKDKDRLKFGDYNSHIEFVVLKK</sequence>
<dbReference type="InterPro" id="IPR050923">
    <property type="entry name" value="Cell_Proc_Reg/RNA_Proc"/>
</dbReference>
<dbReference type="KEGG" id="bbrx:BRETT_001473"/>
<reference evidence="3" key="1">
    <citation type="submission" date="2020-10" db="EMBL/GenBank/DDBJ databases">
        <authorList>
            <person name="Palmer J.M."/>
        </authorList>
    </citation>
    <scope>NUCLEOTIDE SEQUENCE</scope>
    <source>
        <strain evidence="3">UCD 2041</strain>
    </source>
</reference>
<evidence type="ECO:0000259" key="2">
    <source>
        <dbReference type="PROSITE" id="PS50006"/>
    </source>
</evidence>
<proteinExistence type="predicted"/>
<accession>A0A871R5X7</accession>
<dbReference type="SMART" id="SM00240">
    <property type="entry name" value="FHA"/>
    <property type="match status" value="1"/>
</dbReference>
<reference evidence="3" key="2">
    <citation type="journal article" name="BMC Genomics">
        <title>New genome assemblies reveal patterns of domestication and adaptation across Brettanomyces (Dekkera) species.</title>
        <authorList>
            <person name="Roach M.J."/>
            <person name="Borneman A.R."/>
        </authorList>
    </citation>
    <scope>NUCLEOTIDE SEQUENCE</scope>
    <source>
        <strain evidence="3">UCD 2041</strain>
    </source>
</reference>
<dbReference type="InterPro" id="IPR008984">
    <property type="entry name" value="SMAD_FHA_dom_sf"/>
</dbReference>
<gene>
    <name evidence="3" type="ORF">BRETT_001473</name>
</gene>
<name>A0A871R5X7_DEKBR</name>
<dbReference type="EMBL" id="CP063129">
    <property type="protein sequence ID" value="QOU18031.1"/>
    <property type="molecule type" value="Genomic_DNA"/>
</dbReference>
<dbReference type="PANTHER" id="PTHR23308">
    <property type="entry name" value="NUCLEAR INHIBITOR OF PROTEIN PHOSPHATASE-1"/>
    <property type="match status" value="1"/>
</dbReference>
<feature type="compositionally biased region" description="Basic residues" evidence="1">
    <location>
        <begin position="1"/>
        <end position="20"/>
    </location>
</feature>
<feature type="region of interest" description="Disordered" evidence="1">
    <location>
        <begin position="1"/>
        <end position="26"/>
    </location>
</feature>
<feature type="domain" description="FHA" evidence="2">
    <location>
        <begin position="101"/>
        <end position="162"/>
    </location>
</feature>
<dbReference type="Proteomes" id="UP000663131">
    <property type="component" value="Chromosome 1"/>
</dbReference>
<evidence type="ECO:0000313" key="3">
    <source>
        <dbReference type="EMBL" id="QOU18031.1"/>
    </source>
</evidence>
<dbReference type="OrthoDB" id="444265at2759"/>